<keyword evidence="2" id="KW-0732">Signal</keyword>
<proteinExistence type="predicted"/>
<evidence type="ECO:0000256" key="1">
    <source>
        <dbReference type="SAM" id="MobiDB-lite"/>
    </source>
</evidence>
<feature type="signal peptide" evidence="2">
    <location>
        <begin position="1"/>
        <end position="27"/>
    </location>
</feature>
<dbReference type="EnsemblPlants" id="TuG1812G0300001764.01.T01">
    <property type="protein sequence ID" value="TuG1812G0300001764.01.T01"/>
    <property type="gene ID" value="TuG1812G0300001764.01"/>
</dbReference>
<feature type="chain" id="PRO_5035794140" description="DUF6598 domain-containing protein" evidence="2">
    <location>
        <begin position="28"/>
        <end position="390"/>
    </location>
</feature>
<reference evidence="4" key="3">
    <citation type="submission" date="2022-06" db="UniProtKB">
        <authorList>
            <consortium name="EnsemblPlants"/>
        </authorList>
    </citation>
    <scope>IDENTIFICATION</scope>
</reference>
<dbReference type="AlphaFoldDB" id="A0A8R7PQX7"/>
<evidence type="ECO:0000313" key="5">
    <source>
        <dbReference type="Proteomes" id="UP000015106"/>
    </source>
</evidence>
<protein>
    <recommendedName>
        <fullName evidence="3">DUF6598 domain-containing protein</fullName>
    </recommendedName>
</protein>
<feature type="region of interest" description="Disordered" evidence="1">
    <location>
        <begin position="75"/>
        <end position="126"/>
    </location>
</feature>
<evidence type="ECO:0000313" key="4">
    <source>
        <dbReference type="EnsemblPlants" id="TuG1812G0300001764.01.T01"/>
    </source>
</evidence>
<reference evidence="5" key="1">
    <citation type="journal article" date="2013" name="Nature">
        <title>Draft genome of the wheat A-genome progenitor Triticum urartu.</title>
        <authorList>
            <person name="Ling H.Q."/>
            <person name="Zhao S."/>
            <person name="Liu D."/>
            <person name="Wang J."/>
            <person name="Sun H."/>
            <person name="Zhang C."/>
            <person name="Fan H."/>
            <person name="Li D."/>
            <person name="Dong L."/>
            <person name="Tao Y."/>
            <person name="Gao C."/>
            <person name="Wu H."/>
            <person name="Li Y."/>
            <person name="Cui Y."/>
            <person name="Guo X."/>
            <person name="Zheng S."/>
            <person name="Wang B."/>
            <person name="Yu K."/>
            <person name="Liang Q."/>
            <person name="Yang W."/>
            <person name="Lou X."/>
            <person name="Chen J."/>
            <person name="Feng M."/>
            <person name="Jian J."/>
            <person name="Zhang X."/>
            <person name="Luo G."/>
            <person name="Jiang Y."/>
            <person name="Liu J."/>
            <person name="Wang Z."/>
            <person name="Sha Y."/>
            <person name="Zhang B."/>
            <person name="Wu H."/>
            <person name="Tang D."/>
            <person name="Shen Q."/>
            <person name="Xue P."/>
            <person name="Zou S."/>
            <person name="Wang X."/>
            <person name="Liu X."/>
            <person name="Wang F."/>
            <person name="Yang Y."/>
            <person name="An X."/>
            <person name="Dong Z."/>
            <person name="Zhang K."/>
            <person name="Zhang X."/>
            <person name="Luo M.C."/>
            <person name="Dvorak J."/>
            <person name="Tong Y."/>
            <person name="Wang J."/>
            <person name="Yang H."/>
            <person name="Li Z."/>
            <person name="Wang D."/>
            <person name="Zhang A."/>
            <person name="Wang J."/>
        </authorList>
    </citation>
    <scope>NUCLEOTIDE SEQUENCE</scope>
    <source>
        <strain evidence="5">cv. G1812</strain>
    </source>
</reference>
<evidence type="ECO:0000256" key="2">
    <source>
        <dbReference type="SAM" id="SignalP"/>
    </source>
</evidence>
<keyword evidence="5" id="KW-1185">Reference proteome</keyword>
<accession>A0A8R7PQX7</accession>
<dbReference type="Proteomes" id="UP000015106">
    <property type="component" value="Chromosome 3"/>
</dbReference>
<dbReference type="Pfam" id="PF20241">
    <property type="entry name" value="DUF6598"/>
    <property type="match status" value="1"/>
</dbReference>
<name>A0A8R7PQX7_TRIUA</name>
<dbReference type="InterPro" id="IPR046533">
    <property type="entry name" value="DUF6598"/>
</dbReference>
<dbReference type="Gramene" id="TuG1812G0300001764.01.T01">
    <property type="protein sequence ID" value="TuG1812G0300001764.01.T01"/>
    <property type="gene ID" value="TuG1812G0300001764.01"/>
</dbReference>
<sequence length="390" mass="43440">MSTGTGGGPPPTERASWWTCLVLTAESLLMTPVFETMRNCFGNVQASFSRTMVIFCEAWNTRTKNMIDFRLLSPGDEDDASNEQQDPASTVATIDGKERSTWQATAGNAEDDDIKQLLPMPPPNETSDDVVDFKKVIRFCRPEPSVELLAVYPHFFPFVGKIAVDENGGQFVYHQEEGENPKLDSEENLVLTGPFETISGFGSGCMTIEIPEISRPGVIDTATLVFGDYPCVDAKHEDRLITTKYGRHLVVSYVLMKEGLGVHVQVSLRLFGDDTFQTIHLHGQITAHNRVFEDDNVLLFFCEEEEKVQLTPSAGNGSVILKPMQRFIVTVPINPQPFLTIKVRLNVTTPSNEGVPIPFEGDVEFPLDRDHRIRTISTNHGEVKVSITYN</sequence>
<organism evidence="4 5">
    <name type="scientific">Triticum urartu</name>
    <name type="common">Red wild einkorn</name>
    <name type="synonym">Crithodium urartu</name>
    <dbReference type="NCBI Taxonomy" id="4572"/>
    <lineage>
        <taxon>Eukaryota</taxon>
        <taxon>Viridiplantae</taxon>
        <taxon>Streptophyta</taxon>
        <taxon>Embryophyta</taxon>
        <taxon>Tracheophyta</taxon>
        <taxon>Spermatophyta</taxon>
        <taxon>Magnoliopsida</taxon>
        <taxon>Liliopsida</taxon>
        <taxon>Poales</taxon>
        <taxon>Poaceae</taxon>
        <taxon>BOP clade</taxon>
        <taxon>Pooideae</taxon>
        <taxon>Triticodae</taxon>
        <taxon>Triticeae</taxon>
        <taxon>Triticinae</taxon>
        <taxon>Triticum</taxon>
    </lineage>
</organism>
<reference evidence="4" key="2">
    <citation type="submission" date="2018-03" db="EMBL/GenBank/DDBJ databases">
        <title>The Triticum urartu genome reveals the dynamic nature of wheat genome evolution.</title>
        <authorList>
            <person name="Ling H."/>
            <person name="Ma B."/>
            <person name="Shi X."/>
            <person name="Liu H."/>
            <person name="Dong L."/>
            <person name="Sun H."/>
            <person name="Cao Y."/>
            <person name="Gao Q."/>
            <person name="Zheng S."/>
            <person name="Li Y."/>
            <person name="Yu Y."/>
            <person name="Du H."/>
            <person name="Qi M."/>
            <person name="Li Y."/>
            <person name="Yu H."/>
            <person name="Cui Y."/>
            <person name="Wang N."/>
            <person name="Chen C."/>
            <person name="Wu H."/>
            <person name="Zhao Y."/>
            <person name="Zhang J."/>
            <person name="Li Y."/>
            <person name="Zhou W."/>
            <person name="Zhang B."/>
            <person name="Hu W."/>
            <person name="Eijk M."/>
            <person name="Tang J."/>
            <person name="Witsenboer H."/>
            <person name="Zhao S."/>
            <person name="Li Z."/>
            <person name="Zhang A."/>
            <person name="Wang D."/>
            <person name="Liang C."/>
        </authorList>
    </citation>
    <scope>NUCLEOTIDE SEQUENCE [LARGE SCALE GENOMIC DNA]</scope>
    <source>
        <strain evidence="4">cv. G1812</strain>
    </source>
</reference>
<feature type="domain" description="DUF6598" evidence="3">
    <location>
        <begin position="160"/>
        <end position="387"/>
    </location>
</feature>
<evidence type="ECO:0000259" key="3">
    <source>
        <dbReference type="Pfam" id="PF20241"/>
    </source>
</evidence>
<feature type="compositionally biased region" description="Polar residues" evidence="1">
    <location>
        <begin position="82"/>
        <end position="92"/>
    </location>
</feature>